<dbReference type="InterPro" id="IPR047939">
    <property type="entry name" value="BREX_1_PglX"/>
</dbReference>
<accession>A0A223HVG4</accession>
<dbReference type="REBASE" id="215624">
    <property type="entry name" value="TthTG57ORF268P"/>
</dbReference>
<dbReference type="GO" id="GO:0003676">
    <property type="term" value="F:nucleic acid binding"/>
    <property type="evidence" value="ECO:0007669"/>
    <property type="project" value="InterPro"/>
</dbReference>
<dbReference type="PROSITE" id="PS00092">
    <property type="entry name" value="N6_MTASE"/>
    <property type="match status" value="1"/>
</dbReference>
<evidence type="ECO:0000256" key="3">
    <source>
        <dbReference type="ARBA" id="ARBA00022679"/>
    </source>
</evidence>
<dbReference type="InterPro" id="IPR011639">
    <property type="entry name" value="MethylTrfase_TaqI-like_dom"/>
</dbReference>
<evidence type="ECO:0000313" key="8">
    <source>
        <dbReference type="Proteomes" id="UP000214975"/>
    </source>
</evidence>
<dbReference type="InterPro" id="IPR029063">
    <property type="entry name" value="SAM-dependent_MTases_sf"/>
</dbReference>
<keyword evidence="7" id="KW-0255">Endonuclease</keyword>
<keyword evidence="3" id="KW-0808">Transferase</keyword>
<dbReference type="PANTHER" id="PTHR33841:SF1">
    <property type="entry name" value="DNA METHYLTRANSFERASE A"/>
    <property type="match status" value="1"/>
</dbReference>
<protein>
    <recommendedName>
        <fullName evidence="1">site-specific DNA-methyltransferase (adenine-specific)</fullName>
        <ecNumber evidence="1">2.1.1.72</ecNumber>
    </recommendedName>
</protein>
<evidence type="ECO:0000256" key="1">
    <source>
        <dbReference type="ARBA" id="ARBA00011900"/>
    </source>
</evidence>
<dbReference type="Gene3D" id="3.40.50.150">
    <property type="entry name" value="Vaccinia Virus protein VP39"/>
    <property type="match status" value="1"/>
</dbReference>
<dbReference type="Pfam" id="PF07669">
    <property type="entry name" value="Eco57I"/>
    <property type="match status" value="1"/>
</dbReference>
<dbReference type="InterPro" id="IPR050953">
    <property type="entry name" value="N4_N6_ade-DNA_methylase"/>
</dbReference>
<dbReference type="Proteomes" id="UP000214975">
    <property type="component" value="Chromosome"/>
</dbReference>
<dbReference type="GO" id="GO:0006304">
    <property type="term" value="P:DNA modification"/>
    <property type="evidence" value="ECO:0007669"/>
    <property type="project" value="InterPro"/>
</dbReference>
<dbReference type="SUPFAM" id="SSF53335">
    <property type="entry name" value="S-adenosyl-L-methionine-dependent methyltransferases"/>
    <property type="match status" value="1"/>
</dbReference>
<dbReference type="EMBL" id="CP016893">
    <property type="protein sequence ID" value="AST56493.1"/>
    <property type="molecule type" value="Genomic_DNA"/>
</dbReference>
<comment type="catalytic activity">
    <reaction evidence="5">
        <text>a 2'-deoxyadenosine in DNA + S-adenosyl-L-methionine = an N(6)-methyl-2'-deoxyadenosine in DNA + S-adenosyl-L-homocysteine + H(+)</text>
        <dbReference type="Rhea" id="RHEA:15197"/>
        <dbReference type="Rhea" id="RHEA-COMP:12418"/>
        <dbReference type="Rhea" id="RHEA-COMP:12419"/>
        <dbReference type="ChEBI" id="CHEBI:15378"/>
        <dbReference type="ChEBI" id="CHEBI:57856"/>
        <dbReference type="ChEBI" id="CHEBI:59789"/>
        <dbReference type="ChEBI" id="CHEBI:90615"/>
        <dbReference type="ChEBI" id="CHEBI:90616"/>
        <dbReference type="EC" id="2.1.1.72"/>
    </reaction>
</comment>
<dbReference type="AlphaFoldDB" id="A0A223HVG4"/>
<dbReference type="PRINTS" id="PR00507">
    <property type="entry name" value="N12N6MTFRASE"/>
</dbReference>
<dbReference type="GO" id="GO:0032259">
    <property type="term" value="P:methylation"/>
    <property type="evidence" value="ECO:0007669"/>
    <property type="project" value="UniProtKB-KW"/>
</dbReference>
<evidence type="ECO:0000256" key="2">
    <source>
        <dbReference type="ARBA" id="ARBA00022603"/>
    </source>
</evidence>
<evidence type="ECO:0000256" key="4">
    <source>
        <dbReference type="ARBA" id="ARBA00022691"/>
    </source>
</evidence>
<evidence type="ECO:0000259" key="6">
    <source>
        <dbReference type="Pfam" id="PF07669"/>
    </source>
</evidence>
<dbReference type="InterPro" id="IPR002052">
    <property type="entry name" value="DNA_methylase_N6_adenine_CS"/>
</dbReference>
<keyword evidence="7" id="KW-0378">Hydrolase</keyword>
<dbReference type="PANTHER" id="PTHR33841">
    <property type="entry name" value="DNA METHYLTRANSFERASE YEEA-RELATED"/>
    <property type="match status" value="1"/>
</dbReference>
<evidence type="ECO:0000256" key="5">
    <source>
        <dbReference type="ARBA" id="ARBA00047942"/>
    </source>
</evidence>
<dbReference type="RefSeq" id="WP_094396729.1">
    <property type="nucleotide sequence ID" value="NZ_CP016893.1"/>
</dbReference>
<keyword evidence="4" id="KW-0949">S-adenosyl-L-methionine</keyword>
<gene>
    <name evidence="7" type="ORF">Thert_00268</name>
</gene>
<evidence type="ECO:0000313" key="7">
    <source>
        <dbReference type="EMBL" id="AST56493.1"/>
    </source>
</evidence>
<organism evidence="7 8">
    <name type="scientific">Thermoanaerobacterium thermosaccharolyticum</name>
    <name type="common">Clostridium thermosaccharolyticum</name>
    <dbReference type="NCBI Taxonomy" id="1517"/>
    <lineage>
        <taxon>Bacteria</taxon>
        <taxon>Bacillati</taxon>
        <taxon>Bacillota</taxon>
        <taxon>Clostridia</taxon>
        <taxon>Thermoanaerobacterales</taxon>
        <taxon>Thermoanaerobacteraceae</taxon>
        <taxon>Thermoanaerobacterium</taxon>
    </lineage>
</organism>
<dbReference type="NCBIfam" id="NF033452">
    <property type="entry name" value="BREX_1_MTaseX"/>
    <property type="match status" value="1"/>
</dbReference>
<feature type="domain" description="Type II methyltransferase M.TaqI-like" evidence="6">
    <location>
        <begin position="347"/>
        <end position="577"/>
    </location>
</feature>
<name>A0A223HVG4_THETR</name>
<dbReference type="GO" id="GO:0009007">
    <property type="term" value="F:site-specific DNA-methyltransferase (adenine-specific) activity"/>
    <property type="evidence" value="ECO:0007669"/>
    <property type="project" value="UniProtKB-EC"/>
</dbReference>
<keyword evidence="7" id="KW-0540">Nuclease</keyword>
<proteinExistence type="predicted"/>
<sequence>MNKNAIKNYAVWARNQLKKDIEFKAYSYEITKDSIEDVKKLNDAVLLNGKLYSDDVYDKRNKLIERIREVGDFDQVIEEIAYTWFNRFIALRYMEVNGYLPTGVRVLSSSEEGRWEPDIVYNALTVDLPVDKKKVLEYKEKNNIEELYRYLLIIQCNELNRILPFMFEEINDYTELLLPDNLLKEGSVIRRLVSDIDEADFKEGVEIIGWLYQFYVSEKKDKVYRDLKNNIKISKETISVATQLYTPKWIVKYLVENSVGRLWIEFHPNSDLMSKWEYYVDTKEQDSKAGSTLSAIIDKNLKPEDIKILDPACGSGHMLVYAFELLYDIYLSYGYMKSEIPALIIENNLYGLDIDDRAVQLASFAVVMKAREKNRLFFRYIEKNKLNINITSFQETNIFTETGDAKKILLQGVKDKKYAESQIDNLISIFKDAKFYGSIIETNDIDLDFWHERLGFIYNQIGNMIDYDYSVLMKLKKFLPRIVKQTEILSRKYHVVVTNPPYMGLSNIDEELSNLIKKKFISKTDLYAVFLERCMKYTLKNGFIAMVTQQSWMFLSSFEKLRETILKNNTILLLSQLGPRAFEEIGGEVVQTTAFVLLNSFIESFGGAYIRLVDFNNPYDKEKAFLSGINRYYNVDQSTFKSIPGSPIAYWVSDKMREAFVKGKRLGDIADDIASGNKTANNQKYLRYIWEVNRYKIDSKWILYAKGGEYRKWYGNIDSVIDWSSDARYFYKTNKSSNLLDKKFWFKKGITYTDLTSKDFNCRILTENVLFDMSGPSIIVGDEVKRNYLLGFYNSIVNSNFLKILNSSFHVKLNDLMRVPIIYIKDINILYKINELVNQNISISKTDWDSFETSWDFEEHPFLKYRNGADTIEEAYSNWADFAEKQFYKQKANEEELNRIFIDIYGLQDELTPDVDDNDVTVRKADLVRDVKSFISYAVGCMFGRYSLDKKGLVYAGGEFDIDEYKTYKADEDGIIPITDSEYFQDDIVSKFIDFVRTVFGSNTLSQNLEFIANAIGRNDNETAADAIRRYFLNGFYKDHTSIYQKRPIYWLFTSGKEKAFNALIYIHRYDKDTLAKMRTDYLHMLINKVSSEVNRLNSLIMSDIPRDEKRKYDKLLDKLNKQLQEMGKYDELLRHYAEMGVEIDLDDGVKINYTKFSGLLANIR</sequence>
<reference evidence="7 8" key="1">
    <citation type="submission" date="2016-08" db="EMBL/GenBank/DDBJ databases">
        <title>A novel genetic cassette of butanologenic Thermoanaerobacterium thermosaccharolyticum that directly convert cellulose to butanol.</title>
        <authorList>
            <person name="Li T."/>
            <person name="He J."/>
        </authorList>
    </citation>
    <scope>NUCLEOTIDE SEQUENCE [LARGE SCALE GENOMIC DNA]</scope>
    <source>
        <strain evidence="7 8">TG57</strain>
    </source>
</reference>
<dbReference type="EC" id="2.1.1.72" evidence="1"/>
<dbReference type="GO" id="GO:0004519">
    <property type="term" value="F:endonuclease activity"/>
    <property type="evidence" value="ECO:0007669"/>
    <property type="project" value="UniProtKB-KW"/>
</dbReference>
<keyword evidence="2" id="KW-0489">Methyltransferase</keyword>